<dbReference type="EMBL" id="JAOYFB010000040">
    <property type="protein sequence ID" value="KAK4036689.1"/>
    <property type="molecule type" value="Genomic_DNA"/>
</dbReference>
<protein>
    <submittedName>
        <fullName evidence="1">Uncharacterized protein</fullName>
    </submittedName>
</protein>
<gene>
    <name evidence="1" type="ORF">OUZ56_028730</name>
</gene>
<proteinExistence type="predicted"/>
<sequence>MKGSRPWNADESSVSGNCYGGHAVAIENTTLKKTDDGVCWHCFCGSVFEDSMEGLLIIFMNSLKQHMFYSALAYSKHLMN</sequence>
<organism evidence="1 2">
    <name type="scientific">Daphnia magna</name>
    <dbReference type="NCBI Taxonomy" id="35525"/>
    <lineage>
        <taxon>Eukaryota</taxon>
        <taxon>Metazoa</taxon>
        <taxon>Ecdysozoa</taxon>
        <taxon>Arthropoda</taxon>
        <taxon>Crustacea</taxon>
        <taxon>Branchiopoda</taxon>
        <taxon>Diplostraca</taxon>
        <taxon>Cladocera</taxon>
        <taxon>Anomopoda</taxon>
        <taxon>Daphniidae</taxon>
        <taxon>Daphnia</taxon>
    </lineage>
</organism>
<dbReference type="Proteomes" id="UP001234178">
    <property type="component" value="Unassembled WGS sequence"/>
</dbReference>
<reference evidence="1 2" key="1">
    <citation type="journal article" date="2023" name="Nucleic Acids Res.">
        <title>The hologenome of Daphnia magna reveals possible DNA methylation and microbiome-mediated evolution of the host genome.</title>
        <authorList>
            <person name="Chaturvedi A."/>
            <person name="Li X."/>
            <person name="Dhandapani V."/>
            <person name="Marshall H."/>
            <person name="Kissane S."/>
            <person name="Cuenca-Cambronero M."/>
            <person name="Asole G."/>
            <person name="Calvet F."/>
            <person name="Ruiz-Romero M."/>
            <person name="Marangio P."/>
            <person name="Guigo R."/>
            <person name="Rago D."/>
            <person name="Mirbahai L."/>
            <person name="Eastwood N."/>
            <person name="Colbourne J.K."/>
            <person name="Zhou J."/>
            <person name="Mallon E."/>
            <person name="Orsini L."/>
        </authorList>
    </citation>
    <scope>NUCLEOTIDE SEQUENCE [LARGE SCALE GENOMIC DNA]</scope>
    <source>
        <strain evidence="1">LRV0_1</strain>
    </source>
</reference>
<comment type="caution">
    <text evidence="1">The sequence shown here is derived from an EMBL/GenBank/DDBJ whole genome shotgun (WGS) entry which is preliminary data.</text>
</comment>
<keyword evidence="2" id="KW-1185">Reference proteome</keyword>
<name>A0ABR0B4W2_9CRUS</name>
<accession>A0ABR0B4W2</accession>
<evidence type="ECO:0000313" key="2">
    <source>
        <dbReference type="Proteomes" id="UP001234178"/>
    </source>
</evidence>
<evidence type="ECO:0000313" key="1">
    <source>
        <dbReference type="EMBL" id="KAK4036689.1"/>
    </source>
</evidence>